<protein>
    <submittedName>
        <fullName evidence="1">Uncharacterized protein</fullName>
    </submittedName>
</protein>
<name>A0AAE0XPC0_9GAST</name>
<evidence type="ECO:0000313" key="1">
    <source>
        <dbReference type="EMBL" id="KAK3701173.1"/>
    </source>
</evidence>
<proteinExistence type="predicted"/>
<dbReference type="EMBL" id="JAWDGP010007897">
    <property type="protein sequence ID" value="KAK3701173.1"/>
    <property type="molecule type" value="Genomic_DNA"/>
</dbReference>
<dbReference type="Proteomes" id="UP001283361">
    <property type="component" value="Unassembled WGS sequence"/>
</dbReference>
<sequence>MWRNQQVTNIIMRYRPSCELWSGHRLSELKSPRIRTREMGAGLDTKKPNDAGYLRIPSTLDTWEFDFQNRSTSRKAALSSSQFDHKQLCHPVSATSLPVAVSSSVQHATLFSPRLPQSDQ</sequence>
<gene>
    <name evidence="1" type="ORF">RRG08_029645</name>
</gene>
<evidence type="ECO:0000313" key="2">
    <source>
        <dbReference type="Proteomes" id="UP001283361"/>
    </source>
</evidence>
<organism evidence="1 2">
    <name type="scientific">Elysia crispata</name>
    <name type="common">lettuce slug</name>
    <dbReference type="NCBI Taxonomy" id="231223"/>
    <lineage>
        <taxon>Eukaryota</taxon>
        <taxon>Metazoa</taxon>
        <taxon>Spiralia</taxon>
        <taxon>Lophotrochozoa</taxon>
        <taxon>Mollusca</taxon>
        <taxon>Gastropoda</taxon>
        <taxon>Heterobranchia</taxon>
        <taxon>Euthyneura</taxon>
        <taxon>Panpulmonata</taxon>
        <taxon>Sacoglossa</taxon>
        <taxon>Placobranchoidea</taxon>
        <taxon>Plakobranchidae</taxon>
        <taxon>Elysia</taxon>
    </lineage>
</organism>
<dbReference type="AlphaFoldDB" id="A0AAE0XPC0"/>
<keyword evidence="2" id="KW-1185">Reference proteome</keyword>
<comment type="caution">
    <text evidence="1">The sequence shown here is derived from an EMBL/GenBank/DDBJ whole genome shotgun (WGS) entry which is preliminary data.</text>
</comment>
<accession>A0AAE0XPC0</accession>
<reference evidence="1" key="1">
    <citation type="journal article" date="2023" name="G3 (Bethesda)">
        <title>A reference genome for the long-term kleptoplast-retaining sea slug Elysia crispata morphotype clarki.</title>
        <authorList>
            <person name="Eastman K.E."/>
            <person name="Pendleton A.L."/>
            <person name="Shaikh M.A."/>
            <person name="Suttiyut T."/>
            <person name="Ogas R."/>
            <person name="Tomko P."/>
            <person name="Gavelis G."/>
            <person name="Widhalm J.R."/>
            <person name="Wisecaver J.H."/>
        </authorList>
    </citation>
    <scope>NUCLEOTIDE SEQUENCE</scope>
    <source>
        <strain evidence="1">ECLA1</strain>
    </source>
</reference>